<proteinExistence type="predicted"/>
<dbReference type="AlphaFoldDB" id="A0A9P0PU73"/>
<reference evidence="1" key="1">
    <citation type="submission" date="2022-03" db="EMBL/GenBank/DDBJ databases">
        <authorList>
            <person name="Sayadi A."/>
        </authorList>
    </citation>
    <scope>NUCLEOTIDE SEQUENCE</scope>
</reference>
<gene>
    <name evidence="1" type="ORF">ACAOBT_LOCUS24747</name>
</gene>
<dbReference type="EMBL" id="CAKOFQ010007350">
    <property type="protein sequence ID" value="CAH1999018.1"/>
    <property type="molecule type" value="Genomic_DNA"/>
</dbReference>
<keyword evidence="2" id="KW-1185">Reference proteome</keyword>
<sequence>MFIQKPSYPTRELGTNRLTIRQHHDRNPACRALTANYGLTNFDRNVDRTDKTVPRTKKLQAAYFAGITKAASGIVIQQWLYTVVQNVW</sequence>
<comment type="caution">
    <text evidence="1">The sequence shown here is derived from an EMBL/GenBank/DDBJ whole genome shotgun (WGS) entry which is preliminary data.</text>
</comment>
<evidence type="ECO:0000313" key="2">
    <source>
        <dbReference type="Proteomes" id="UP001152888"/>
    </source>
</evidence>
<protein>
    <submittedName>
        <fullName evidence="1">Uncharacterized protein</fullName>
    </submittedName>
</protein>
<organism evidence="1 2">
    <name type="scientific">Acanthoscelides obtectus</name>
    <name type="common">Bean weevil</name>
    <name type="synonym">Bruchus obtectus</name>
    <dbReference type="NCBI Taxonomy" id="200917"/>
    <lineage>
        <taxon>Eukaryota</taxon>
        <taxon>Metazoa</taxon>
        <taxon>Ecdysozoa</taxon>
        <taxon>Arthropoda</taxon>
        <taxon>Hexapoda</taxon>
        <taxon>Insecta</taxon>
        <taxon>Pterygota</taxon>
        <taxon>Neoptera</taxon>
        <taxon>Endopterygota</taxon>
        <taxon>Coleoptera</taxon>
        <taxon>Polyphaga</taxon>
        <taxon>Cucujiformia</taxon>
        <taxon>Chrysomeloidea</taxon>
        <taxon>Chrysomelidae</taxon>
        <taxon>Bruchinae</taxon>
        <taxon>Bruchini</taxon>
        <taxon>Acanthoscelides</taxon>
    </lineage>
</organism>
<name>A0A9P0PU73_ACAOB</name>
<accession>A0A9P0PU73</accession>
<dbReference type="Proteomes" id="UP001152888">
    <property type="component" value="Unassembled WGS sequence"/>
</dbReference>
<evidence type="ECO:0000313" key="1">
    <source>
        <dbReference type="EMBL" id="CAH1999018.1"/>
    </source>
</evidence>